<organism evidence="2 3">
    <name type="scientific">Clostridioides difficile</name>
    <name type="common">Peptoclostridium difficile</name>
    <dbReference type="NCBI Taxonomy" id="1496"/>
    <lineage>
        <taxon>Bacteria</taxon>
        <taxon>Bacillati</taxon>
        <taxon>Bacillota</taxon>
        <taxon>Clostridia</taxon>
        <taxon>Peptostreptococcales</taxon>
        <taxon>Peptostreptococcaceae</taxon>
        <taxon>Clostridioides</taxon>
    </lineage>
</organism>
<reference evidence="2" key="2">
    <citation type="submission" date="2021-06" db="EMBL/GenBank/DDBJ databases">
        <authorList>
            <consortium name="NCBI Pathogen Detection Project"/>
        </authorList>
    </citation>
    <scope>NUCLEOTIDE SEQUENCE</scope>
    <source>
        <strain evidence="2">HN1000</strain>
    </source>
</reference>
<accession>A0AAQ2ZW87</accession>
<evidence type="ECO:0008006" key="4">
    <source>
        <dbReference type="Google" id="ProtNLM"/>
    </source>
</evidence>
<proteinExistence type="predicted"/>
<dbReference type="Proteomes" id="UP000878956">
    <property type="component" value="Unassembled WGS sequence"/>
</dbReference>
<evidence type="ECO:0000313" key="3">
    <source>
        <dbReference type="Proteomes" id="UP000878956"/>
    </source>
</evidence>
<protein>
    <recommendedName>
        <fullName evidence="4">Phage portal protein</fullName>
    </recommendedName>
</protein>
<evidence type="ECO:0000313" key="2">
    <source>
        <dbReference type="EMBL" id="HBH1541563.1"/>
    </source>
</evidence>
<reference evidence="2" key="1">
    <citation type="journal article" date="2018" name="Genome Biol.">
        <title>SKESA: strategic k-mer extension for scrupulous assemblies.</title>
        <authorList>
            <person name="Souvorov A."/>
            <person name="Agarwala R."/>
            <person name="Lipman D.J."/>
        </authorList>
    </citation>
    <scope>NUCLEOTIDE SEQUENCE</scope>
    <source>
        <strain evidence="2">HN1000</strain>
    </source>
</reference>
<feature type="region of interest" description="Disordered" evidence="1">
    <location>
        <begin position="460"/>
        <end position="492"/>
    </location>
</feature>
<sequence>MGKKNNNKSKSKDNNSTQNQINMLNAQIGKYASVKESTTLATEMYKLRSISRDKLRKALSNPYQISNTDILQDASMILKATSGTYRRVLNLISNMNTFDHILYPKDISRLKTKEKITKAYMNSASQLEKYNIKFTSAWITEKVLELGEVYLYKIEDNSGMVLQQIPAKFCMITMIENNVMRYAINIKKLTDKNIISFPEEIKNIYKKYKSNLLTREELIDNTYFQLSDKAVAFNYDLDSVKGVPFFCFIFDDLMELEDMKDLKSTNAVIESIKLIHQKIPFGKNDEPLVDLNLIPIYHNSTKANLPKGTAITTNPLELETHTLSDGKSKINDYVKEAKEFIFDNAGINTALLNSDKINNESILNGIIADSLIPMRIQQMIENWVNFELNKDKKANLFNMKFIGTTHFNKMNLSKQYREDMGYGGSKSLFIASTGFTPLQAINTLQAEKLMGFDEFLIPQQTSHTQSSGRPDKSDIGTDNGNSTQAKGNGEND</sequence>
<dbReference type="EMBL" id="DAEPXK010000008">
    <property type="protein sequence ID" value="HBH1541563.1"/>
    <property type="molecule type" value="Genomic_DNA"/>
</dbReference>
<dbReference type="RefSeq" id="WP_009894814.1">
    <property type="nucleotide sequence ID" value="NZ_BING01000001.1"/>
</dbReference>
<gene>
    <name evidence="2" type="ORF">KRM00_001025</name>
</gene>
<name>A0AAQ2ZW87_CLODI</name>
<dbReference type="AlphaFoldDB" id="A0AAQ2ZW87"/>
<evidence type="ECO:0000256" key="1">
    <source>
        <dbReference type="SAM" id="MobiDB-lite"/>
    </source>
</evidence>
<comment type="caution">
    <text evidence="2">The sequence shown here is derived from an EMBL/GenBank/DDBJ whole genome shotgun (WGS) entry which is preliminary data.</text>
</comment>
<feature type="compositionally biased region" description="Polar residues" evidence="1">
    <location>
        <begin position="476"/>
        <end position="486"/>
    </location>
</feature>